<dbReference type="PANTHER" id="PTHR31316:SF0">
    <property type="entry name" value="SECRETED BETA-GLUCOSIDASE SIM1-RELATED"/>
    <property type="match status" value="1"/>
</dbReference>
<dbReference type="EMBL" id="JAVRRF010000001">
    <property type="protein sequence ID" value="KAK5067962.1"/>
    <property type="molecule type" value="Genomic_DNA"/>
</dbReference>
<evidence type="ECO:0000313" key="11">
    <source>
        <dbReference type="EMBL" id="KAK5067962.1"/>
    </source>
</evidence>
<evidence type="ECO:0000256" key="10">
    <source>
        <dbReference type="ARBA" id="ARBA00023326"/>
    </source>
</evidence>
<dbReference type="PANTHER" id="PTHR31316">
    <property type="entry name" value="BETA-GLUCOSIDASE-LIKE PROTEIN NCA3, MITOCHONDRIAL-RELATED"/>
    <property type="match status" value="1"/>
</dbReference>
<name>A0ABR0JPX4_9EURO</name>
<reference evidence="11 12" key="1">
    <citation type="submission" date="2023-08" db="EMBL/GenBank/DDBJ databases">
        <title>Black Yeasts Isolated from many extreme environments.</title>
        <authorList>
            <person name="Coleine C."/>
            <person name="Stajich J.E."/>
            <person name="Selbmann L."/>
        </authorList>
    </citation>
    <scope>NUCLEOTIDE SEQUENCE [LARGE SCALE GENOMIC DNA]</scope>
    <source>
        <strain evidence="11 12">CCFEE 6328</strain>
    </source>
</reference>
<gene>
    <name evidence="11" type="primary">SUN4</name>
    <name evidence="11" type="ORF">LTR69_000079</name>
</gene>
<evidence type="ECO:0000256" key="2">
    <source>
        <dbReference type="ARBA" id="ARBA00010579"/>
    </source>
</evidence>
<keyword evidence="12" id="KW-1185">Reference proteome</keyword>
<evidence type="ECO:0000256" key="9">
    <source>
        <dbReference type="ARBA" id="ARBA00023316"/>
    </source>
</evidence>
<keyword evidence="9" id="KW-0961">Cell wall biogenesis/degradation</keyword>
<dbReference type="InterPro" id="IPR051526">
    <property type="entry name" value="Beta-Glucosidase_SUN"/>
</dbReference>
<sequence>MRITSIAFTAATATVVVAQPHNHAHRHVHEHKARDVSTVTSWAAGPTAYAYVLDGEEITAEQVCAGLTDHELQFVDGSDPGVCSDLSSSAVSTASTTTASPSTTWMYSSSSTTTTTLSVASSSAAEFFQHSSWAASGSSSSSPASASASAAATATASSANSWGGSSWSSAASASPASSTSSVSSSGSGVSSSFPDGELDCSTFPSDYGAIALDYLELGGWSGLQAVTISGNAVTNIVTGVAGNTCTEGMMCSYACPPGYQKSQWPSTQGASGQSVGGLECSGGKLKLTNSALSSSLCIAGVGGVEATNNADGVVSICRTDYPGTESETIPVELQPGSTEALAVPDASSYYTWKGQSTSAQYYLNPIGYGASDACQWGSSGKPLGNYAPINFGVGAKDGTTWLSIFQNSPTTSAQYAGTVELTGNLSGSCKYSNGQYCSATGCNSQGCTVSVISGTATYVISS</sequence>
<evidence type="ECO:0000256" key="4">
    <source>
        <dbReference type="ARBA" id="ARBA00022525"/>
    </source>
</evidence>
<keyword evidence="4" id="KW-0964">Secreted</keyword>
<keyword evidence="6" id="KW-0378">Hydrolase</keyword>
<dbReference type="Proteomes" id="UP001345691">
    <property type="component" value="Unassembled WGS sequence"/>
</dbReference>
<keyword evidence="5" id="KW-0732">Signal</keyword>
<proteinExistence type="inferred from homology"/>
<evidence type="ECO:0000256" key="5">
    <source>
        <dbReference type="ARBA" id="ARBA00022729"/>
    </source>
</evidence>
<evidence type="ECO:0000256" key="7">
    <source>
        <dbReference type="ARBA" id="ARBA00023277"/>
    </source>
</evidence>
<comment type="subcellular location">
    <subcellularLocation>
        <location evidence="1">Secreted</location>
        <location evidence="1">Cell wall</location>
    </subcellularLocation>
</comment>
<comment type="caution">
    <text evidence="11">The sequence shown here is derived from an EMBL/GenBank/DDBJ whole genome shotgun (WGS) entry which is preliminary data.</text>
</comment>
<protein>
    <submittedName>
        <fullName evidence="11">Beta-glucosidase (SUN)</fullName>
    </submittedName>
</protein>
<evidence type="ECO:0000256" key="1">
    <source>
        <dbReference type="ARBA" id="ARBA00004191"/>
    </source>
</evidence>
<evidence type="ECO:0000256" key="8">
    <source>
        <dbReference type="ARBA" id="ARBA00023295"/>
    </source>
</evidence>
<keyword evidence="7" id="KW-0119">Carbohydrate metabolism</keyword>
<evidence type="ECO:0000256" key="3">
    <source>
        <dbReference type="ARBA" id="ARBA00022512"/>
    </source>
</evidence>
<accession>A0ABR0JPX4</accession>
<dbReference type="Pfam" id="PF03856">
    <property type="entry name" value="SUN"/>
    <property type="match status" value="1"/>
</dbReference>
<keyword evidence="10" id="KW-0624">Polysaccharide degradation</keyword>
<evidence type="ECO:0000313" key="12">
    <source>
        <dbReference type="Proteomes" id="UP001345691"/>
    </source>
</evidence>
<comment type="similarity">
    <text evidence="2">Belongs to the SUN family.</text>
</comment>
<keyword evidence="8" id="KW-0326">Glycosidase</keyword>
<evidence type="ECO:0000256" key="6">
    <source>
        <dbReference type="ARBA" id="ARBA00022801"/>
    </source>
</evidence>
<dbReference type="InterPro" id="IPR005556">
    <property type="entry name" value="SUN"/>
</dbReference>
<keyword evidence="3" id="KW-0134">Cell wall</keyword>
<organism evidence="11 12">
    <name type="scientific">Exophiala sideris</name>
    <dbReference type="NCBI Taxonomy" id="1016849"/>
    <lineage>
        <taxon>Eukaryota</taxon>
        <taxon>Fungi</taxon>
        <taxon>Dikarya</taxon>
        <taxon>Ascomycota</taxon>
        <taxon>Pezizomycotina</taxon>
        <taxon>Eurotiomycetes</taxon>
        <taxon>Chaetothyriomycetidae</taxon>
        <taxon>Chaetothyriales</taxon>
        <taxon>Herpotrichiellaceae</taxon>
        <taxon>Exophiala</taxon>
    </lineage>
</organism>